<feature type="signal peptide" evidence="1">
    <location>
        <begin position="1"/>
        <end position="26"/>
    </location>
</feature>
<dbReference type="Proteomes" id="UP000198790">
    <property type="component" value="Unassembled WGS sequence"/>
</dbReference>
<protein>
    <recommendedName>
        <fullName evidence="4">Outer membrane protein beta-barrel domain-containing protein</fullName>
    </recommendedName>
</protein>
<dbReference type="STRING" id="237018.SAMN04489723_105172"/>
<evidence type="ECO:0008006" key="4">
    <source>
        <dbReference type="Google" id="ProtNLM"/>
    </source>
</evidence>
<gene>
    <name evidence="2" type="ORF">SAMN04489723_105172</name>
</gene>
<proteinExistence type="predicted"/>
<dbReference type="EMBL" id="FOKK01000005">
    <property type="protein sequence ID" value="SFB18893.1"/>
    <property type="molecule type" value="Genomic_DNA"/>
</dbReference>
<keyword evidence="3" id="KW-1185">Reference proteome</keyword>
<accession>A0A1I0Z3P7</accession>
<sequence length="412" mass="46439">MLVMKSRTYKLQCLLGLLFLSFASIAQEEKVMDSYVILNSGKEVRGNIEGKFDVETYPEIIFIAHSGEQSTYRPGEILGFGLGNGRFFKSETIPLQDQAVFTQVLVSGKLDLYKWDNRYFINRAGTVIELKVNQSTRTENGKLVNVNSNQYVGVLTLAMNDECGIGLKRRIETTRLTDRDLIALFSEYYTCNSQSFEIYATEVPYSKLAFRLQGGLGLIGMMEYESTKKDVNYSLDKASAPYFELGVRFSEFRNAPRLLVDLGLGYMSESNTLLLDASLVSFDLSGSEQYKSSSFLVPIHLSYIVYRKNRSEVYTGVGLTFWASKFEADMGALIIDNGEPKPNVINSIFVDRKEMAVSPNLKVGYRRALSEETGLFAELKGDFLIKNMDFYPLTYHAVYNYLVGTLSVGIEL</sequence>
<feature type="chain" id="PRO_5011611927" description="Outer membrane protein beta-barrel domain-containing protein" evidence="1">
    <location>
        <begin position="27"/>
        <end position="412"/>
    </location>
</feature>
<evidence type="ECO:0000313" key="2">
    <source>
        <dbReference type="EMBL" id="SFB18893.1"/>
    </source>
</evidence>
<evidence type="ECO:0000313" key="3">
    <source>
        <dbReference type="Proteomes" id="UP000198790"/>
    </source>
</evidence>
<keyword evidence="1" id="KW-0732">Signal</keyword>
<name>A0A1I0Z3P7_9BACT</name>
<organism evidence="2 3">
    <name type="scientific">Algoriphagus aquimarinus</name>
    <dbReference type="NCBI Taxonomy" id="237018"/>
    <lineage>
        <taxon>Bacteria</taxon>
        <taxon>Pseudomonadati</taxon>
        <taxon>Bacteroidota</taxon>
        <taxon>Cytophagia</taxon>
        <taxon>Cytophagales</taxon>
        <taxon>Cyclobacteriaceae</taxon>
        <taxon>Algoriphagus</taxon>
    </lineage>
</organism>
<dbReference type="AlphaFoldDB" id="A0A1I0Z3P7"/>
<evidence type="ECO:0000256" key="1">
    <source>
        <dbReference type="SAM" id="SignalP"/>
    </source>
</evidence>
<reference evidence="2 3" key="1">
    <citation type="submission" date="2016-10" db="EMBL/GenBank/DDBJ databases">
        <authorList>
            <person name="de Groot N.N."/>
        </authorList>
    </citation>
    <scope>NUCLEOTIDE SEQUENCE [LARGE SCALE GENOMIC DNA]</scope>
    <source>
        <strain evidence="2 3">DSM 23399</strain>
    </source>
</reference>